<evidence type="ECO:0000256" key="3">
    <source>
        <dbReference type="ARBA" id="ARBA00022989"/>
    </source>
</evidence>
<protein>
    <submittedName>
        <fullName evidence="9">HTTM domain-containing protein</fullName>
    </submittedName>
</protein>
<dbReference type="GO" id="GO:0019842">
    <property type="term" value="F:vitamin binding"/>
    <property type="evidence" value="ECO:0007669"/>
    <property type="project" value="TreeGrafter"/>
</dbReference>
<keyword evidence="5" id="KW-1015">Disulfide bond</keyword>
<accession>A0A6S6UEZ8</accession>
<evidence type="ECO:0000313" key="9">
    <source>
        <dbReference type="EMBL" id="CAA6829031.1"/>
    </source>
</evidence>
<evidence type="ECO:0000256" key="4">
    <source>
        <dbReference type="ARBA" id="ARBA00023136"/>
    </source>
</evidence>
<organism evidence="9">
    <name type="scientific">uncultured Aureispira sp</name>
    <dbReference type="NCBI Taxonomy" id="1331704"/>
    <lineage>
        <taxon>Bacteria</taxon>
        <taxon>Pseudomonadati</taxon>
        <taxon>Bacteroidota</taxon>
        <taxon>Saprospiria</taxon>
        <taxon>Saprospirales</taxon>
        <taxon>Saprospiraceae</taxon>
        <taxon>Aureispira</taxon>
        <taxon>environmental samples</taxon>
    </lineage>
</organism>
<keyword evidence="2 7" id="KW-0812">Transmembrane</keyword>
<keyword evidence="6" id="KW-0456">Lyase</keyword>
<gene>
    <name evidence="9" type="ORF">HELGO_WM57534</name>
</gene>
<evidence type="ECO:0000259" key="8">
    <source>
        <dbReference type="SMART" id="SM00752"/>
    </source>
</evidence>
<evidence type="ECO:0000256" key="7">
    <source>
        <dbReference type="SAM" id="Phobius"/>
    </source>
</evidence>
<feature type="transmembrane region" description="Helical" evidence="7">
    <location>
        <begin position="119"/>
        <end position="137"/>
    </location>
</feature>
<dbReference type="GO" id="GO:0008488">
    <property type="term" value="F:gamma-glutamyl carboxylase activity"/>
    <property type="evidence" value="ECO:0007669"/>
    <property type="project" value="InterPro"/>
</dbReference>
<feature type="transmembrane region" description="Helical" evidence="7">
    <location>
        <begin position="149"/>
        <end position="176"/>
    </location>
</feature>
<dbReference type="GO" id="GO:0012505">
    <property type="term" value="C:endomembrane system"/>
    <property type="evidence" value="ECO:0007669"/>
    <property type="project" value="UniProtKB-SubCell"/>
</dbReference>
<name>A0A6S6UEZ8_9BACT</name>
<dbReference type="PANTHER" id="PTHR12639:SF7">
    <property type="entry name" value="HTTM DOMAIN-CONTAINING PROTEIN"/>
    <property type="match status" value="1"/>
</dbReference>
<keyword evidence="4 7" id="KW-0472">Membrane</keyword>
<evidence type="ECO:0000256" key="5">
    <source>
        <dbReference type="ARBA" id="ARBA00023157"/>
    </source>
</evidence>
<dbReference type="InterPro" id="IPR053934">
    <property type="entry name" value="HTTM_dom"/>
</dbReference>
<dbReference type="InterPro" id="IPR053935">
    <property type="entry name" value="VKGC_lumenal_dom"/>
</dbReference>
<dbReference type="EMBL" id="CACVAQ010000456">
    <property type="protein sequence ID" value="CAA6829031.1"/>
    <property type="molecule type" value="Genomic_DNA"/>
</dbReference>
<dbReference type="Pfam" id="PF22777">
    <property type="entry name" value="VKGC_lumenal_dom"/>
    <property type="match status" value="1"/>
</dbReference>
<dbReference type="Pfam" id="PF05090">
    <property type="entry name" value="HTTM"/>
    <property type="match status" value="1"/>
</dbReference>
<feature type="domain" description="HTTM-like" evidence="8">
    <location>
        <begin position="2"/>
        <end position="180"/>
    </location>
</feature>
<dbReference type="SMART" id="SM00752">
    <property type="entry name" value="HTTM"/>
    <property type="match status" value="1"/>
</dbReference>
<evidence type="ECO:0000256" key="6">
    <source>
        <dbReference type="ARBA" id="ARBA00023239"/>
    </source>
</evidence>
<evidence type="ECO:0000256" key="1">
    <source>
        <dbReference type="ARBA" id="ARBA00004127"/>
    </source>
</evidence>
<reference evidence="9" key="1">
    <citation type="submission" date="2020-01" db="EMBL/GenBank/DDBJ databases">
        <authorList>
            <person name="Meier V. D."/>
            <person name="Meier V D."/>
        </authorList>
    </citation>
    <scope>NUCLEOTIDE SEQUENCE</scope>
    <source>
        <strain evidence="9">HLG_WM_MAG_10</strain>
    </source>
</reference>
<dbReference type="PANTHER" id="PTHR12639">
    <property type="entry name" value="VITAMIN K-DEPENDENT GAMMA-CARBOXYLASE"/>
    <property type="match status" value="1"/>
</dbReference>
<keyword evidence="3 7" id="KW-1133">Transmembrane helix</keyword>
<sequence length="351" mass="41572">MSIWSFFFVFTYLHLLDATNYINHYYAISIFAFFLACLPAQAAYSVDVWRKPRIQQLQIPTWKMTVFKGQVALIYLFAAIAKMNLDWMFGAMPLKIWLLQSQDFPIIGHLFQYHITHLLMSWLGLLFDLTIVVWLSFSKTRKWAYLMVLLFHTMTGLLFNIGLFPILMIFSTVVFFDPETHQKILEKLGGKWAQTTTKTTQSPYLPYLFIAHFVVQLFLPLRHHFLYDSNVLWTEEGYRFSWRVMLLEKEGMARFYVEDPNSERHWVVSNLEFLTPFQEKRMSIRPDHIWQFAQHVAAIYARRYDIKEPIVRAEVYVAMNGRVSQPLIDSKVNLVKVSRSVGQRDWILPLE</sequence>
<dbReference type="AlphaFoldDB" id="A0A6S6UEZ8"/>
<evidence type="ECO:0000256" key="2">
    <source>
        <dbReference type="ARBA" id="ARBA00022692"/>
    </source>
</evidence>
<feature type="transmembrane region" description="Helical" evidence="7">
    <location>
        <begin position="66"/>
        <end position="85"/>
    </location>
</feature>
<dbReference type="InterPro" id="IPR011020">
    <property type="entry name" value="HTTM-like"/>
</dbReference>
<dbReference type="InterPro" id="IPR007782">
    <property type="entry name" value="VKG_COase"/>
</dbReference>
<comment type="subcellular location">
    <subcellularLocation>
        <location evidence="1">Endomembrane system</location>
        <topology evidence="1">Multi-pass membrane protein</topology>
    </subcellularLocation>
</comment>
<proteinExistence type="predicted"/>
<feature type="transmembrane region" description="Helical" evidence="7">
    <location>
        <begin position="28"/>
        <end position="46"/>
    </location>
</feature>